<accession>A0ABV5X3H4</accession>
<comment type="caution">
    <text evidence="1">The sequence shown here is derived from an EMBL/GenBank/DDBJ whole genome shotgun (WGS) entry which is preliminary data.</text>
</comment>
<evidence type="ECO:0000313" key="2">
    <source>
        <dbReference type="Proteomes" id="UP001589707"/>
    </source>
</evidence>
<dbReference type="EMBL" id="JBHMAU010000055">
    <property type="protein sequence ID" value="MFB9776512.1"/>
    <property type="molecule type" value="Genomic_DNA"/>
</dbReference>
<organism evidence="1 2">
    <name type="scientific">Brevibacterium otitidis</name>
    <dbReference type="NCBI Taxonomy" id="53364"/>
    <lineage>
        <taxon>Bacteria</taxon>
        <taxon>Bacillati</taxon>
        <taxon>Actinomycetota</taxon>
        <taxon>Actinomycetes</taxon>
        <taxon>Micrococcales</taxon>
        <taxon>Brevibacteriaceae</taxon>
        <taxon>Brevibacterium</taxon>
    </lineage>
</organism>
<name>A0ABV5X3H4_9MICO</name>
<dbReference type="InterPro" id="IPR000415">
    <property type="entry name" value="Nitroreductase-like"/>
</dbReference>
<dbReference type="Proteomes" id="UP001589707">
    <property type="component" value="Unassembled WGS sequence"/>
</dbReference>
<dbReference type="Gene3D" id="3.40.109.10">
    <property type="entry name" value="NADH Oxidase"/>
    <property type="match status" value="1"/>
</dbReference>
<keyword evidence="2" id="KW-1185">Reference proteome</keyword>
<sequence>MKLPDGHHAIKSGTEVTYVTTTGKTPRRFEGKQASKLWDAITSDGDDEVTREISAVMLNDGTENEVYAEKVAENPTYMSSYQAATVDHPFLDMSEGAKARRADAEIMKAYLGKEDPPSPYLDIRYTDDGVTLPSPTDIGTDELFNRSDYRFALILRSGLARTRVQPEYDDNTTGYRQQHLIGKAVPSGGSRHPTEAFVEIHHAPEIRAGIYHFSTRYNSLFPVTLRSENEPANRDRGEAWSATLHLCSYVPRAMYRYRDPRSARAIFVDVGHVDTQLQCFAEYCNWQYKSSVAIAADFGKQFGLSDTCPRFIKAELQGE</sequence>
<reference evidence="1 2" key="1">
    <citation type="submission" date="2024-09" db="EMBL/GenBank/DDBJ databases">
        <authorList>
            <person name="Sun Q."/>
            <person name="Mori K."/>
        </authorList>
    </citation>
    <scope>NUCLEOTIDE SEQUENCE [LARGE SCALE GENOMIC DNA]</scope>
    <source>
        <strain evidence="1 2">JCM 11683</strain>
    </source>
</reference>
<dbReference type="RefSeq" id="WP_376840336.1">
    <property type="nucleotide sequence ID" value="NZ_JBHMAU010000055.1"/>
</dbReference>
<proteinExistence type="predicted"/>
<evidence type="ECO:0000313" key="1">
    <source>
        <dbReference type="EMBL" id="MFB9776512.1"/>
    </source>
</evidence>
<gene>
    <name evidence="1" type="ORF">ACFFN1_08860</name>
</gene>
<protein>
    <submittedName>
        <fullName evidence="1">Uncharacterized protein</fullName>
    </submittedName>
</protein>